<name>A0A1F5G3U1_9BACT</name>
<accession>A0A1F5G3U1</accession>
<dbReference type="Proteomes" id="UP000179102">
    <property type="component" value="Unassembled WGS sequence"/>
</dbReference>
<evidence type="ECO:0000313" key="1">
    <source>
        <dbReference type="EMBL" id="OGD86508.1"/>
    </source>
</evidence>
<organism evidence="1 2">
    <name type="scientific">Candidatus Curtissbacteria bacterium RIFCSPHIGHO2_01_FULL_41_11</name>
    <dbReference type="NCBI Taxonomy" id="1797711"/>
    <lineage>
        <taxon>Bacteria</taxon>
        <taxon>Candidatus Curtissiibacteriota</taxon>
    </lineage>
</organism>
<dbReference type="EMBL" id="MFAZ01000041">
    <property type="protein sequence ID" value="OGD86508.1"/>
    <property type="molecule type" value="Genomic_DNA"/>
</dbReference>
<reference evidence="1 2" key="1">
    <citation type="journal article" date="2016" name="Nat. Commun.">
        <title>Thousands of microbial genomes shed light on interconnected biogeochemical processes in an aquifer system.</title>
        <authorList>
            <person name="Anantharaman K."/>
            <person name="Brown C.T."/>
            <person name="Hug L.A."/>
            <person name="Sharon I."/>
            <person name="Castelle C.J."/>
            <person name="Probst A.J."/>
            <person name="Thomas B.C."/>
            <person name="Singh A."/>
            <person name="Wilkins M.J."/>
            <person name="Karaoz U."/>
            <person name="Brodie E.L."/>
            <person name="Williams K.H."/>
            <person name="Hubbard S.S."/>
            <person name="Banfield J.F."/>
        </authorList>
    </citation>
    <scope>NUCLEOTIDE SEQUENCE [LARGE SCALE GENOMIC DNA]</scope>
</reference>
<comment type="caution">
    <text evidence="1">The sequence shown here is derived from an EMBL/GenBank/DDBJ whole genome shotgun (WGS) entry which is preliminary data.</text>
</comment>
<dbReference type="STRING" id="1797711.A2870_02650"/>
<dbReference type="AlphaFoldDB" id="A0A1F5G3U1"/>
<gene>
    <name evidence="1" type="ORF">A2870_02650</name>
</gene>
<protein>
    <submittedName>
        <fullName evidence="1">Uncharacterized protein</fullName>
    </submittedName>
</protein>
<sequence length="163" mass="18984">MTERRQLSFQDEETLAKKSIAAHNQAARKVLKEVAERTWGKKTALLGLVGMQLKLKSRRDVLPTQSGNSDDLILARWQIWQESSHPSLPRDSWYTLELCYREGTSFFRLPSFIRYGTFGVQDEVVEPVETRGVGMEELSPLIEKMVRRGREQIMPPAWQRYMR</sequence>
<proteinExistence type="predicted"/>
<evidence type="ECO:0000313" key="2">
    <source>
        <dbReference type="Proteomes" id="UP000179102"/>
    </source>
</evidence>